<accession>A0A6C0AY09</accession>
<dbReference type="InterPro" id="IPR006634">
    <property type="entry name" value="TLC-dom"/>
</dbReference>
<evidence type="ECO:0000256" key="3">
    <source>
        <dbReference type="ARBA" id="ARBA00022989"/>
    </source>
</evidence>
<evidence type="ECO:0000256" key="1">
    <source>
        <dbReference type="ARBA" id="ARBA00004141"/>
    </source>
</evidence>
<feature type="transmembrane region" description="Helical" evidence="5">
    <location>
        <begin position="111"/>
        <end position="129"/>
    </location>
</feature>
<feature type="domain" description="TLC" evidence="6">
    <location>
        <begin position="39"/>
        <end position="237"/>
    </location>
</feature>
<keyword evidence="2 5" id="KW-0812">Transmembrane</keyword>
<dbReference type="Pfam" id="PF03798">
    <property type="entry name" value="TRAM_LAG1_CLN8"/>
    <property type="match status" value="1"/>
</dbReference>
<feature type="transmembrane region" description="Helical" evidence="5">
    <location>
        <begin position="135"/>
        <end position="155"/>
    </location>
</feature>
<reference evidence="7" key="1">
    <citation type="journal article" date="2020" name="Nature">
        <title>Giant virus diversity and host interactions through global metagenomics.</title>
        <authorList>
            <person name="Schulz F."/>
            <person name="Roux S."/>
            <person name="Paez-Espino D."/>
            <person name="Jungbluth S."/>
            <person name="Walsh D.A."/>
            <person name="Denef V.J."/>
            <person name="McMahon K.D."/>
            <person name="Konstantinidis K.T."/>
            <person name="Eloe-Fadrosh E.A."/>
            <person name="Kyrpides N.C."/>
            <person name="Woyke T."/>
        </authorList>
    </citation>
    <scope>NUCLEOTIDE SEQUENCE</scope>
    <source>
        <strain evidence="7">GVMAG-S-ERX555965-48</strain>
    </source>
</reference>
<feature type="transmembrane region" description="Helical" evidence="5">
    <location>
        <begin position="7"/>
        <end position="31"/>
    </location>
</feature>
<dbReference type="EMBL" id="MN738775">
    <property type="protein sequence ID" value="QHS84230.1"/>
    <property type="molecule type" value="Genomic_DNA"/>
</dbReference>
<evidence type="ECO:0000313" key="7">
    <source>
        <dbReference type="EMBL" id="QHS84230.1"/>
    </source>
</evidence>
<dbReference type="PANTHER" id="PTHR13439">
    <property type="entry name" value="CT120 PROTEIN"/>
    <property type="match status" value="1"/>
</dbReference>
<keyword evidence="4 5" id="KW-0472">Membrane</keyword>
<organism evidence="7">
    <name type="scientific">viral metagenome</name>
    <dbReference type="NCBI Taxonomy" id="1070528"/>
    <lineage>
        <taxon>unclassified sequences</taxon>
        <taxon>metagenomes</taxon>
        <taxon>organismal metagenomes</taxon>
    </lineage>
</organism>
<feature type="transmembrane region" description="Helical" evidence="5">
    <location>
        <begin position="51"/>
        <end position="69"/>
    </location>
</feature>
<name>A0A6C0AY09_9ZZZZ</name>
<comment type="subcellular location">
    <subcellularLocation>
        <location evidence="1">Membrane</location>
        <topology evidence="1">Multi-pass membrane protein</topology>
    </subcellularLocation>
</comment>
<dbReference type="InterPro" id="IPR050846">
    <property type="entry name" value="TLCD"/>
</dbReference>
<proteinExistence type="predicted"/>
<dbReference type="GO" id="GO:0016020">
    <property type="term" value="C:membrane"/>
    <property type="evidence" value="ECO:0007669"/>
    <property type="project" value="UniProtKB-SubCell"/>
</dbReference>
<evidence type="ECO:0000256" key="2">
    <source>
        <dbReference type="ARBA" id="ARBA00022692"/>
    </source>
</evidence>
<evidence type="ECO:0000256" key="4">
    <source>
        <dbReference type="ARBA" id="ARBA00023136"/>
    </source>
</evidence>
<feature type="transmembrane region" description="Helical" evidence="5">
    <location>
        <begin position="167"/>
        <end position="189"/>
    </location>
</feature>
<dbReference type="PROSITE" id="PS50922">
    <property type="entry name" value="TLC"/>
    <property type="match status" value="1"/>
</dbReference>
<dbReference type="AlphaFoldDB" id="A0A6C0AY09"/>
<dbReference type="PANTHER" id="PTHR13439:SF0">
    <property type="entry name" value="TOPOISOMERASE I DAMAGE AFFECTED PROTEIN 4"/>
    <property type="match status" value="1"/>
</dbReference>
<keyword evidence="3 5" id="KW-1133">Transmembrane helix</keyword>
<dbReference type="GO" id="GO:0055088">
    <property type="term" value="P:lipid homeostasis"/>
    <property type="evidence" value="ECO:0007669"/>
    <property type="project" value="TreeGrafter"/>
</dbReference>
<protein>
    <recommendedName>
        <fullName evidence="6">TLC domain-containing protein</fullName>
    </recommendedName>
</protein>
<evidence type="ECO:0000259" key="6">
    <source>
        <dbReference type="PROSITE" id="PS50922"/>
    </source>
</evidence>
<sequence length="241" mass="28538">MKKQVEYLLKVICYTLIFCFIHSSNVINYLKPNTEENKIYNKNVHLNATDFIDFITIIVMSVINISTVYKLNTSSSSRIFGIDDLGIESLLIHTGLTIYETFYQVLFEKKWLVLVHHLLLVFGYGYYIYRNFAQYYLNSFGMTEITNLFLVPLLLMKRNNIGLNNIFYIGIGIIFSFLIYRLYLIPYLIYQSFIDINILPEDMKTNMYMGRSVGIMMLLMSLFWFYKLCNGAIKEYRKLKR</sequence>
<evidence type="ECO:0000256" key="5">
    <source>
        <dbReference type="SAM" id="Phobius"/>
    </source>
</evidence>
<dbReference type="GO" id="GO:0005783">
    <property type="term" value="C:endoplasmic reticulum"/>
    <property type="evidence" value="ECO:0007669"/>
    <property type="project" value="TreeGrafter"/>
</dbReference>
<feature type="transmembrane region" description="Helical" evidence="5">
    <location>
        <begin position="209"/>
        <end position="229"/>
    </location>
</feature>